<evidence type="ECO:0000313" key="1">
    <source>
        <dbReference type="EMBL" id="KAH3803445.1"/>
    </source>
</evidence>
<keyword evidence="2" id="KW-1185">Reference proteome</keyword>
<sequence>MHVPCTTFRRKTHTSVELHSPALHTLDDTNIASTHKCEHEEDDIDGTVYHTIDDTHIASSHSNVHKAQGYEGFSRGGDYDNHEYLGVMPADNTVVRELRDYETPNSHMYIDLEPRNGNTNDEHRYKNV</sequence>
<name>A0A9D4FVG2_DREPO</name>
<dbReference type="Proteomes" id="UP000828390">
    <property type="component" value="Unassembled WGS sequence"/>
</dbReference>
<reference evidence="1" key="1">
    <citation type="journal article" date="2019" name="bioRxiv">
        <title>The Genome of the Zebra Mussel, Dreissena polymorpha: A Resource for Invasive Species Research.</title>
        <authorList>
            <person name="McCartney M.A."/>
            <person name="Auch B."/>
            <person name="Kono T."/>
            <person name="Mallez S."/>
            <person name="Zhang Y."/>
            <person name="Obille A."/>
            <person name="Becker A."/>
            <person name="Abrahante J.E."/>
            <person name="Garbe J."/>
            <person name="Badalamenti J.P."/>
            <person name="Herman A."/>
            <person name="Mangelson H."/>
            <person name="Liachko I."/>
            <person name="Sullivan S."/>
            <person name="Sone E.D."/>
            <person name="Koren S."/>
            <person name="Silverstein K.A.T."/>
            <person name="Beckman K.B."/>
            <person name="Gohl D.M."/>
        </authorList>
    </citation>
    <scope>NUCLEOTIDE SEQUENCE</scope>
    <source>
        <strain evidence="1">Duluth1</strain>
        <tissue evidence="1">Whole animal</tissue>
    </source>
</reference>
<evidence type="ECO:0000313" key="2">
    <source>
        <dbReference type="Proteomes" id="UP000828390"/>
    </source>
</evidence>
<gene>
    <name evidence="1" type="ORF">DPMN_131706</name>
</gene>
<comment type="caution">
    <text evidence="1">The sequence shown here is derived from an EMBL/GenBank/DDBJ whole genome shotgun (WGS) entry which is preliminary data.</text>
</comment>
<proteinExistence type="predicted"/>
<dbReference type="EMBL" id="JAIWYP010000006">
    <property type="protein sequence ID" value="KAH3803445.1"/>
    <property type="molecule type" value="Genomic_DNA"/>
</dbReference>
<reference evidence="1" key="2">
    <citation type="submission" date="2020-11" db="EMBL/GenBank/DDBJ databases">
        <authorList>
            <person name="McCartney M.A."/>
            <person name="Auch B."/>
            <person name="Kono T."/>
            <person name="Mallez S."/>
            <person name="Becker A."/>
            <person name="Gohl D.M."/>
            <person name="Silverstein K.A.T."/>
            <person name="Koren S."/>
            <person name="Bechman K.B."/>
            <person name="Herman A."/>
            <person name="Abrahante J.E."/>
            <person name="Garbe J."/>
        </authorList>
    </citation>
    <scope>NUCLEOTIDE SEQUENCE</scope>
    <source>
        <strain evidence="1">Duluth1</strain>
        <tissue evidence="1">Whole animal</tissue>
    </source>
</reference>
<accession>A0A9D4FVG2</accession>
<dbReference type="AlphaFoldDB" id="A0A9D4FVG2"/>
<organism evidence="1 2">
    <name type="scientific">Dreissena polymorpha</name>
    <name type="common">Zebra mussel</name>
    <name type="synonym">Mytilus polymorpha</name>
    <dbReference type="NCBI Taxonomy" id="45954"/>
    <lineage>
        <taxon>Eukaryota</taxon>
        <taxon>Metazoa</taxon>
        <taxon>Spiralia</taxon>
        <taxon>Lophotrochozoa</taxon>
        <taxon>Mollusca</taxon>
        <taxon>Bivalvia</taxon>
        <taxon>Autobranchia</taxon>
        <taxon>Heteroconchia</taxon>
        <taxon>Euheterodonta</taxon>
        <taxon>Imparidentia</taxon>
        <taxon>Neoheterodontei</taxon>
        <taxon>Myida</taxon>
        <taxon>Dreissenoidea</taxon>
        <taxon>Dreissenidae</taxon>
        <taxon>Dreissena</taxon>
    </lineage>
</organism>
<protein>
    <submittedName>
        <fullName evidence="1">Uncharacterized protein</fullName>
    </submittedName>
</protein>